<dbReference type="EMBL" id="JAPNKA010000001">
    <property type="protein sequence ID" value="MCY1075683.1"/>
    <property type="molecule type" value="Genomic_DNA"/>
</dbReference>
<sequence length="386" mass="42503">MSGRATLEAVVVGGGVAGLSAALTLVRAGVSTCVVERTDYSPWRPGETLSPVAFAELRRWLAPESLETEGFLVSYGLEATWGSEEPHHHSFLTNPYGPGWHVERRQLDSLLARHAQSQGVELWRNACVTHLEREGRGWRLQVSTPEGPRELHCSVLVDATGRSAQVARHCGVRRQTHDKLCSVSAVVDRPPSHEEHLLRVEATPSGWWYTAPLPQGRLIFTLLSDVDVLERHNALRPDGWSALLARTRHLTRGLGGLPAVQRLHVRPCETSRLERAAGEGWAAVGDAAAMWDPLSSSGIVKGLRTGQAAARALLASLAGDREALEGYAREREEEFSRYLEARHAHYAQERRWAGEEFWRRRHALAPSPHMALGARLDEAGMGDAAV</sequence>
<gene>
    <name evidence="2" type="ORF">OV287_14470</name>
</gene>
<feature type="domain" description="FAD-binding" evidence="1">
    <location>
        <begin position="8"/>
        <end position="333"/>
    </location>
</feature>
<accession>A0ABT4A240</accession>
<evidence type="ECO:0000259" key="1">
    <source>
        <dbReference type="Pfam" id="PF01494"/>
    </source>
</evidence>
<reference evidence="2 3" key="1">
    <citation type="submission" date="2022-11" db="EMBL/GenBank/DDBJ databases">
        <title>Minimal conservation of predation-associated metabolite biosynthetic gene clusters underscores biosynthetic potential of Myxococcota including descriptions for ten novel species: Archangium lansinium sp. nov., Myxococcus landrumus sp. nov., Nannocystis bai.</title>
        <authorList>
            <person name="Ahearne A."/>
            <person name="Stevens C."/>
            <person name="Phillips K."/>
        </authorList>
    </citation>
    <scope>NUCLEOTIDE SEQUENCE [LARGE SCALE GENOMIC DNA]</scope>
    <source>
        <strain evidence="2 3">MIWBW</strain>
    </source>
</reference>
<dbReference type="RefSeq" id="WP_267534603.1">
    <property type="nucleotide sequence ID" value="NZ_JAPNKA010000001.1"/>
</dbReference>
<organism evidence="2 3">
    <name type="scientific">Archangium lansingense</name>
    <dbReference type="NCBI Taxonomy" id="2995310"/>
    <lineage>
        <taxon>Bacteria</taxon>
        <taxon>Pseudomonadati</taxon>
        <taxon>Myxococcota</taxon>
        <taxon>Myxococcia</taxon>
        <taxon>Myxococcales</taxon>
        <taxon>Cystobacterineae</taxon>
        <taxon>Archangiaceae</taxon>
        <taxon>Archangium</taxon>
    </lineage>
</organism>
<name>A0ABT4A240_9BACT</name>
<dbReference type="PANTHER" id="PTHR43747">
    <property type="entry name" value="FAD-BINDING PROTEIN"/>
    <property type="match status" value="1"/>
</dbReference>
<dbReference type="Pfam" id="PF01494">
    <property type="entry name" value="FAD_binding_3"/>
    <property type="match status" value="1"/>
</dbReference>
<protein>
    <submittedName>
        <fullName evidence="2">NAD(P)/FAD-dependent oxidoreductase</fullName>
    </submittedName>
</protein>
<comment type="caution">
    <text evidence="2">The sequence shown here is derived from an EMBL/GenBank/DDBJ whole genome shotgun (WGS) entry which is preliminary data.</text>
</comment>
<dbReference type="Proteomes" id="UP001207654">
    <property type="component" value="Unassembled WGS sequence"/>
</dbReference>
<dbReference type="Gene3D" id="3.30.9.100">
    <property type="match status" value="1"/>
</dbReference>
<dbReference type="PANTHER" id="PTHR43747:SF1">
    <property type="entry name" value="SLR1998 PROTEIN"/>
    <property type="match status" value="1"/>
</dbReference>
<evidence type="ECO:0000313" key="3">
    <source>
        <dbReference type="Proteomes" id="UP001207654"/>
    </source>
</evidence>
<dbReference type="InterPro" id="IPR002938">
    <property type="entry name" value="FAD-bd"/>
</dbReference>
<dbReference type="Gene3D" id="3.50.50.60">
    <property type="entry name" value="FAD/NAD(P)-binding domain"/>
    <property type="match status" value="1"/>
</dbReference>
<keyword evidence="3" id="KW-1185">Reference proteome</keyword>
<dbReference type="InterPro" id="IPR036188">
    <property type="entry name" value="FAD/NAD-bd_sf"/>
</dbReference>
<dbReference type="InterPro" id="IPR050816">
    <property type="entry name" value="Flavin-dep_Halogenase_NPB"/>
</dbReference>
<proteinExistence type="predicted"/>
<evidence type="ECO:0000313" key="2">
    <source>
        <dbReference type="EMBL" id="MCY1075683.1"/>
    </source>
</evidence>
<dbReference type="SUPFAM" id="SSF51905">
    <property type="entry name" value="FAD/NAD(P)-binding domain"/>
    <property type="match status" value="1"/>
</dbReference>